<feature type="transmembrane region" description="Helical" evidence="1">
    <location>
        <begin position="254"/>
        <end position="278"/>
    </location>
</feature>
<feature type="transmembrane region" description="Helical" evidence="1">
    <location>
        <begin position="55"/>
        <end position="79"/>
    </location>
</feature>
<dbReference type="OrthoDB" id="2744793at2759"/>
<sequence>MTPAEQRQIFDFGYACYLEVVSLIIFTAAGGGAILGIFIAMRLLHIKTWREPKALQFLCCLIIVLAVTGTIIIQSMIVFTQAKLGLLYNVSNPPFNVVIGDDIEGFLSAVMIVVGDFVICWRAWVLLPQDKFWRSVLATILIGNTVANLADPIFGVFETNNQSNTSHIVVDWISLAFSLLANTTAIALIGWKAWTHYHTMRKLLVCRISRVQKTLLLFVESGALFLVLQLYSLMGKIMPSMQSFDMTSSLSMSLVSTIGQDLWVASAAIYPVAIIILIHSQNSPIEESFYIATQP</sequence>
<feature type="transmembrane region" description="Helical" evidence="1">
    <location>
        <begin position="136"/>
        <end position="157"/>
    </location>
</feature>
<protein>
    <submittedName>
        <fullName evidence="2">Uncharacterized protein</fullName>
    </submittedName>
</protein>
<keyword evidence="1" id="KW-1133">Transmembrane helix</keyword>
<gene>
    <name evidence="2" type="ORF">BDP27DRAFT_1455608</name>
</gene>
<accession>A0A9P5TWB2</accession>
<dbReference type="Proteomes" id="UP000772434">
    <property type="component" value="Unassembled WGS sequence"/>
</dbReference>
<comment type="caution">
    <text evidence="2">The sequence shown here is derived from an EMBL/GenBank/DDBJ whole genome shotgun (WGS) entry which is preliminary data.</text>
</comment>
<keyword evidence="3" id="KW-1185">Reference proteome</keyword>
<proteinExistence type="predicted"/>
<name>A0A9P5TWB2_9AGAR</name>
<evidence type="ECO:0000256" key="1">
    <source>
        <dbReference type="SAM" id="Phobius"/>
    </source>
</evidence>
<keyword evidence="1" id="KW-0472">Membrane</keyword>
<feature type="transmembrane region" description="Helical" evidence="1">
    <location>
        <begin position="215"/>
        <end position="234"/>
    </location>
</feature>
<feature type="transmembrane region" description="Helical" evidence="1">
    <location>
        <begin position="169"/>
        <end position="194"/>
    </location>
</feature>
<feature type="transmembrane region" description="Helical" evidence="1">
    <location>
        <begin position="20"/>
        <end position="43"/>
    </location>
</feature>
<feature type="transmembrane region" description="Helical" evidence="1">
    <location>
        <begin position="105"/>
        <end position="124"/>
    </location>
</feature>
<keyword evidence="1" id="KW-0812">Transmembrane</keyword>
<dbReference type="AlphaFoldDB" id="A0A9P5TWB2"/>
<evidence type="ECO:0000313" key="2">
    <source>
        <dbReference type="EMBL" id="KAF9035095.1"/>
    </source>
</evidence>
<dbReference type="EMBL" id="JADNRY010000617">
    <property type="protein sequence ID" value="KAF9035095.1"/>
    <property type="molecule type" value="Genomic_DNA"/>
</dbReference>
<evidence type="ECO:0000313" key="3">
    <source>
        <dbReference type="Proteomes" id="UP000772434"/>
    </source>
</evidence>
<organism evidence="2 3">
    <name type="scientific">Rhodocollybia butyracea</name>
    <dbReference type="NCBI Taxonomy" id="206335"/>
    <lineage>
        <taxon>Eukaryota</taxon>
        <taxon>Fungi</taxon>
        <taxon>Dikarya</taxon>
        <taxon>Basidiomycota</taxon>
        <taxon>Agaricomycotina</taxon>
        <taxon>Agaricomycetes</taxon>
        <taxon>Agaricomycetidae</taxon>
        <taxon>Agaricales</taxon>
        <taxon>Marasmiineae</taxon>
        <taxon>Omphalotaceae</taxon>
        <taxon>Rhodocollybia</taxon>
    </lineage>
</organism>
<reference evidence="2" key="1">
    <citation type="submission" date="2020-11" db="EMBL/GenBank/DDBJ databases">
        <authorList>
            <consortium name="DOE Joint Genome Institute"/>
            <person name="Ahrendt S."/>
            <person name="Riley R."/>
            <person name="Andreopoulos W."/>
            <person name="Labutti K."/>
            <person name="Pangilinan J."/>
            <person name="Ruiz-Duenas F.J."/>
            <person name="Barrasa J.M."/>
            <person name="Sanchez-Garcia M."/>
            <person name="Camarero S."/>
            <person name="Miyauchi S."/>
            <person name="Serrano A."/>
            <person name="Linde D."/>
            <person name="Babiker R."/>
            <person name="Drula E."/>
            <person name="Ayuso-Fernandez I."/>
            <person name="Pacheco R."/>
            <person name="Padilla G."/>
            <person name="Ferreira P."/>
            <person name="Barriuso J."/>
            <person name="Kellner H."/>
            <person name="Castanera R."/>
            <person name="Alfaro M."/>
            <person name="Ramirez L."/>
            <person name="Pisabarro A.G."/>
            <person name="Kuo A."/>
            <person name="Tritt A."/>
            <person name="Lipzen A."/>
            <person name="He G."/>
            <person name="Yan M."/>
            <person name="Ng V."/>
            <person name="Cullen D."/>
            <person name="Martin F."/>
            <person name="Rosso M.-N."/>
            <person name="Henrissat B."/>
            <person name="Hibbett D."/>
            <person name="Martinez A.T."/>
            <person name="Grigoriev I.V."/>
        </authorList>
    </citation>
    <scope>NUCLEOTIDE SEQUENCE</scope>
    <source>
        <strain evidence="2">AH 40177</strain>
    </source>
</reference>